<feature type="transmembrane region" description="Helical" evidence="1">
    <location>
        <begin position="279"/>
        <end position="301"/>
    </location>
</feature>
<dbReference type="Proteomes" id="UP000298663">
    <property type="component" value="Unassembled WGS sequence"/>
</dbReference>
<keyword evidence="1" id="KW-0812">Transmembrane</keyword>
<reference evidence="2 3" key="2">
    <citation type="journal article" date="2019" name="G3 (Bethesda)">
        <title>Hybrid Assembly of the Genome of the Entomopathogenic Nematode Steinernema carpocapsae Identifies the X-Chromosome.</title>
        <authorList>
            <person name="Serra L."/>
            <person name="Macchietto M."/>
            <person name="Macias-Munoz A."/>
            <person name="McGill C.J."/>
            <person name="Rodriguez I.M."/>
            <person name="Rodriguez B."/>
            <person name="Murad R."/>
            <person name="Mortazavi A."/>
        </authorList>
    </citation>
    <scope>NUCLEOTIDE SEQUENCE [LARGE SCALE GENOMIC DNA]</scope>
    <source>
        <strain evidence="2 3">ALL</strain>
    </source>
</reference>
<evidence type="ECO:0000313" key="3">
    <source>
        <dbReference type="Proteomes" id="UP000298663"/>
    </source>
</evidence>
<keyword evidence="1" id="KW-0472">Membrane</keyword>
<dbReference type="EMBL" id="AZBU02000002">
    <property type="protein sequence ID" value="TKR95025.1"/>
    <property type="molecule type" value="Genomic_DNA"/>
</dbReference>
<proteinExistence type="predicted"/>
<dbReference type="AlphaFoldDB" id="A0A4V6A6I3"/>
<accession>A0A4V6A6I3</accession>
<gene>
    <name evidence="2" type="ORF">L596_009248</name>
</gene>
<protein>
    <submittedName>
        <fullName evidence="2">Uncharacterized protein</fullName>
    </submittedName>
</protein>
<evidence type="ECO:0000313" key="2">
    <source>
        <dbReference type="EMBL" id="TKR95025.1"/>
    </source>
</evidence>
<reference evidence="2 3" key="1">
    <citation type="journal article" date="2015" name="Genome Biol.">
        <title>Comparative genomics of Steinernema reveals deeply conserved gene regulatory networks.</title>
        <authorList>
            <person name="Dillman A.R."/>
            <person name="Macchietto M."/>
            <person name="Porter C.F."/>
            <person name="Rogers A."/>
            <person name="Williams B."/>
            <person name="Antoshechkin I."/>
            <person name="Lee M.M."/>
            <person name="Goodwin Z."/>
            <person name="Lu X."/>
            <person name="Lewis E.E."/>
            <person name="Goodrich-Blair H."/>
            <person name="Stock S.P."/>
            <person name="Adams B.J."/>
            <person name="Sternberg P.W."/>
            <person name="Mortazavi A."/>
        </authorList>
    </citation>
    <scope>NUCLEOTIDE SEQUENCE [LARGE SCALE GENOMIC DNA]</scope>
    <source>
        <strain evidence="2 3">ALL</strain>
    </source>
</reference>
<organism evidence="2 3">
    <name type="scientific">Steinernema carpocapsae</name>
    <name type="common">Entomopathogenic nematode</name>
    <dbReference type="NCBI Taxonomy" id="34508"/>
    <lineage>
        <taxon>Eukaryota</taxon>
        <taxon>Metazoa</taxon>
        <taxon>Ecdysozoa</taxon>
        <taxon>Nematoda</taxon>
        <taxon>Chromadorea</taxon>
        <taxon>Rhabditida</taxon>
        <taxon>Tylenchina</taxon>
        <taxon>Panagrolaimomorpha</taxon>
        <taxon>Strongyloidoidea</taxon>
        <taxon>Steinernematidae</taxon>
        <taxon>Steinernema</taxon>
    </lineage>
</organism>
<keyword evidence="1" id="KW-1133">Transmembrane helix</keyword>
<feature type="transmembrane region" description="Helical" evidence="1">
    <location>
        <begin position="77"/>
        <end position="98"/>
    </location>
</feature>
<sequence>MRLLATKDCVFLYRLSQAQRSHVVLTADLRSLVIPSFSAELGGKDSLFSMAKTVFAGMNIADPPNPPASKMTTKSMIACFMSFSIGLLGVVILIVWNVQYYKFNAQPDSFNDTGTYLAAAFKSDLSCLDSFNNIFLKYEHRGFKKNMWKELKEEVEKHRQSQVAWAGSEDRDHRFQITLSRYNAAKENSSANVEIEKKRVQEALISSRLEFMDDTSKTANESIGWIPEGLSASCLIPYPDPTELVEMYFTALKLGDFGCYPEEPQGDKAWPFTWPKEPITIMFCVFFALITCSTIALLLLARVCRKE</sequence>
<keyword evidence="3" id="KW-1185">Reference proteome</keyword>
<name>A0A4V6A6I3_STECR</name>
<comment type="caution">
    <text evidence="2">The sequence shown here is derived from an EMBL/GenBank/DDBJ whole genome shotgun (WGS) entry which is preliminary data.</text>
</comment>
<evidence type="ECO:0000256" key="1">
    <source>
        <dbReference type="SAM" id="Phobius"/>
    </source>
</evidence>